<comment type="caution">
    <text evidence="9">The sequence shown here is derived from an EMBL/GenBank/DDBJ whole genome shotgun (WGS) entry which is preliminary data.</text>
</comment>
<organism evidence="9 11">
    <name type="scientific">Dreissena polymorpha</name>
    <name type="common">Zebra mussel</name>
    <name type="synonym">Mytilus polymorpha</name>
    <dbReference type="NCBI Taxonomy" id="45954"/>
    <lineage>
        <taxon>Eukaryota</taxon>
        <taxon>Metazoa</taxon>
        <taxon>Spiralia</taxon>
        <taxon>Lophotrochozoa</taxon>
        <taxon>Mollusca</taxon>
        <taxon>Bivalvia</taxon>
        <taxon>Autobranchia</taxon>
        <taxon>Heteroconchia</taxon>
        <taxon>Euheterodonta</taxon>
        <taxon>Imparidentia</taxon>
        <taxon>Neoheterodontei</taxon>
        <taxon>Myida</taxon>
        <taxon>Dreissenoidea</taxon>
        <taxon>Dreissenidae</taxon>
        <taxon>Dreissena</taxon>
    </lineage>
</organism>
<gene>
    <name evidence="9" type="ORF">DPMN_099865</name>
    <name evidence="10" type="ORF">DPMN_099893</name>
</gene>
<evidence type="ECO:0000256" key="5">
    <source>
        <dbReference type="ARBA" id="ARBA00022833"/>
    </source>
</evidence>
<comment type="similarity">
    <text evidence="2">Belongs to the PPR family. P subfamily.</text>
</comment>
<evidence type="ECO:0000256" key="1">
    <source>
        <dbReference type="ARBA" id="ARBA00004173"/>
    </source>
</evidence>
<keyword evidence="5" id="KW-0862">Zinc</keyword>
<dbReference type="PANTHER" id="PTHR13547">
    <property type="match status" value="1"/>
</dbReference>
<evidence type="ECO:0000313" key="9">
    <source>
        <dbReference type="EMBL" id="KAH3857259.1"/>
    </source>
</evidence>
<dbReference type="InterPro" id="IPR031595">
    <property type="entry name" value="PRORP_C"/>
</dbReference>
<keyword evidence="4" id="KW-0378">Hydrolase</keyword>
<dbReference type="GO" id="GO:0001682">
    <property type="term" value="P:tRNA 5'-leader removal"/>
    <property type="evidence" value="ECO:0007669"/>
    <property type="project" value="TreeGrafter"/>
</dbReference>
<dbReference type="GO" id="GO:0004526">
    <property type="term" value="F:ribonuclease P activity"/>
    <property type="evidence" value="ECO:0007669"/>
    <property type="project" value="TreeGrafter"/>
</dbReference>
<keyword evidence="6" id="KW-0809">Transit peptide</keyword>
<name>A0A9D4LGB7_DREPO</name>
<dbReference type="EMBL" id="JAIWYP010000003">
    <property type="protein sequence ID" value="KAH3857287.1"/>
    <property type="molecule type" value="Genomic_DNA"/>
</dbReference>
<evidence type="ECO:0000256" key="3">
    <source>
        <dbReference type="ARBA" id="ARBA00022723"/>
    </source>
</evidence>
<sequence>MLRDDFQLSLEEWTKLRNIIEKDNPNFAKGMDHSLMKMASTQKKPELAKSLMEFLKHIEKTSISTTLQFMLACCTKYEDLVLEELVDLEKDPKLKMLWRECALLIDAVSQTRVWEKAKIYYEWLPVDDPAFISSAFYILRASLKHKDYHTFFLFLHQYHVRNTDPSEQLDTIADLLFEEWQRGLYGHDVLLELLKVHNMYLKDYQAAAVQKHFNRLSPGSVALTTINKQSRWQCDHCGEYLTKDQPFTDSQIKCLGNHLAMQAFGTKNHFYTTEPGDHLQFKKMLTFCGPFDYVIDGENVALARGFSQIMNAFLSDLEVLRNQGKQILIIHRNVTLRTNCLPKAYVERIRKSCIVFTVSRKTYDDVYGLTAAMLSGKRCYLASSDFFRDHIARLDVPNQNLFWLWQKQCHLQIPSALGKQKSVFEYPNARCVTHESDLHWHVPYKLESEKKLPQPETVDIERRSRLDKVFPPHTFLCIRKPPGYNESEEVMKIRAARDKLQTRMTSKLEDSSVKFK</sequence>
<dbReference type="Proteomes" id="UP000828390">
    <property type="component" value="Unassembled WGS sequence"/>
</dbReference>
<keyword evidence="7" id="KW-0496">Mitochondrion</keyword>
<dbReference type="GO" id="GO:0046872">
    <property type="term" value="F:metal ion binding"/>
    <property type="evidence" value="ECO:0007669"/>
    <property type="project" value="UniProtKB-KW"/>
</dbReference>
<dbReference type="GO" id="GO:0097745">
    <property type="term" value="P:mitochondrial tRNA 5'-end processing"/>
    <property type="evidence" value="ECO:0007669"/>
    <property type="project" value="TreeGrafter"/>
</dbReference>
<comment type="subcellular location">
    <subcellularLocation>
        <location evidence="1">Mitochondrion</location>
    </subcellularLocation>
</comment>
<dbReference type="Gene3D" id="3.40.50.11980">
    <property type="match status" value="1"/>
</dbReference>
<feature type="domain" description="PRORP" evidence="8">
    <location>
        <begin position="233"/>
        <end position="448"/>
    </location>
</feature>
<evidence type="ECO:0000256" key="7">
    <source>
        <dbReference type="ARBA" id="ARBA00023128"/>
    </source>
</evidence>
<reference evidence="9" key="2">
    <citation type="submission" date="2020-11" db="EMBL/GenBank/DDBJ databases">
        <authorList>
            <person name="McCartney M.A."/>
            <person name="Auch B."/>
            <person name="Kono T."/>
            <person name="Mallez S."/>
            <person name="Becker A."/>
            <person name="Gohl D.M."/>
            <person name="Silverstein K.A.T."/>
            <person name="Koren S."/>
            <person name="Bechman K.B."/>
            <person name="Herman A."/>
            <person name="Abrahante J.E."/>
            <person name="Garbe J."/>
        </authorList>
    </citation>
    <scope>NUCLEOTIDE SEQUENCE</scope>
    <source>
        <strain evidence="9">Duluth1</strain>
        <tissue evidence="9">Whole animal</tissue>
    </source>
</reference>
<dbReference type="PANTHER" id="PTHR13547:SF1">
    <property type="entry name" value="MITOCHONDRIAL RIBONUCLEASE P CATALYTIC SUBUNIT"/>
    <property type="match status" value="1"/>
</dbReference>
<keyword evidence="3" id="KW-0479">Metal-binding</keyword>
<dbReference type="Pfam" id="PF16953">
    <property type="entry name" value="PRORP"/>
    <property type="match status" value="1"/>
</dbReference>
<protein>
    <recommendedName>
        <fullName evidence="8">PRORP domain-containing protein</fullName>
    </recommendedName>
</protein>
<evidence type="ECO:0000313" key="10">
    <source>
        <dbReference type="EMBL" id="KAH3857287.1"/>
    </source>
</evidence>
<proteinExistence type="inferred from homology"/>
<dbReference type="GO" id="GO:0030678">
    <property type="term" value="C:mitochondrial ribonuclease P complex"/>
    <property type="evidence" value="ECO:0007669"/>
    <property type="project" value="TreeGrafter"/>
</dbReference>
<dbReference type="EMBL" id="JAIWYP010000003">
    <property type="protein sequence ID" value="KAH3857259.1"/>
    <property type="molecule type" value="Genomic_DNA"/>
</dbReference>
<evidence type="ECO:0000256" key="2">
    <source>
        <dbReference type="ARBA" id="ARBA00007626"/>
    </source>
</evidence>
<evidence type="ECO:0000256" key="6">
    <source>
        <dbReference type="ARBA" id="ARBA00022946"/>
    </source>
</evidence>
<evidence type="ECO:0000313" key="11">
    <source>
        <dbReference type="Proteomes" id="UP000828390"/>
    </source>
</evidence>
<evidence type="ECO:0000259" key="8">
    <source>
        <dbReference type="Pfam" id="PF16953"/>
    </source>
</evidence>
<evidence type="ECO:0000256" key="4">
    <source>
        <dbReference type="ARBA" id="ARBA00022801"/>
    </source>
</evidence>
<reference evidence="9" key="1">
    <citation type="journal article" date="2019" name="bioRxiv">
        <title>The Genome of the Zebra Mussel, Dreissena polymorpha: A Resource for Invasive Species Research.</title>
        <authorList>
            <person name="McCartney M.A."/>
            <person name="Auch B."/>
            <person name="Kono T."/>
            <person name="Mallez S."/>
            <person name="Zhang Y."/>
            <person name="Obille A."/>
            <person name="Becker A."/>
            <person name="Abrahante J.E."/>
            <person name="Garbe J."/>
            <person name="Badalamenti J.P."/>
            <person name="Herman A."/>
            <person name="Mangelson H."/>
            <person name="Liachko I."/>
            <person name="Sullivan S."/>
            <person name="Sone E.D."/>
            <person name="Koren S."/>
            <person name="Silverstein K.A.T."/>
            <person name="Beckman K.B."/>
            <person name="Gohl D.M."/>
        </authorList>
    </citation>
    <scope>NUCLEOTIDE SEQUENCE</scope>
    <source>
        <strain evidence="9">Duluth1</strain>
        <tissue evidence="9">Whole animal</tissue>
    </source>
</reference>
<keyword evidence="11" id="KW-1185">Reference proteome</keyword>
<dbReference type="AlphaFoldDB" id="A0A9D4LGB7"/>
<accession>A0A9D4LGB7</accession>